<dbReference type="RefSeq" id="WP_243742701.1">
    <property type="nucleotide sequence ID" value="NZ_SNYN01000026.1"/>
</dbReference>
<sequence>MGWIVVGDGYEVALRDSGDGAFGLVARNAKGRELARVPARLKKDPDVARLADLRAWLGEHEQAVRAEAEAWMLRSLPVPTALLRAVWPDAAWRRALTDFVVAPVGGGEAPDPARCGLLRAVDEARGVGVVDLDGETAWLDADALAVVHPVLLGDDLGEWRELLASLDAAQAVPQLLRQVWRRPEGLDPLARTVRAFPSADYAGGAQLEKQVIALGGRIRGETAHFSCYDGGPVAVRVELRWQGPQSMAVCHDLMWSRPSGEVGDVAWSEGVRIAATLYGNRTESGDDDPAPADAYERFRAGHPRPDGVPAAAPAPRPPRSRGELVDAGAVVAGPPAAEGEDALVACRYECPALDGPVVEATTRAAVPGQRAALALLGLAPSPEGAETALGAVRARPLGFLALALNRHPGLSDRITALLAALRANAKVAETKPGRARDALNRVASELTGPDAALLPLLYDECSRIMAEVGNTAYSVGFFDQARRAEAERAAEFPVDEAGVVAAYRDIAVRDALPKSLAEHAGALAARLPATEAYRWQRRLATEWCEAGLRAAPVLARDLASLAEAAGYEPGSPRDPAERAADERAVRALLANGSLTAAPHQAWTVLIPLLRRVAGEDPGFRSALVRLLPEPARDTGKAKAGAVSLLLANLSAVGISAPFTATPGLTGEEVRDWANRALELYRGAALPVEGLPGLLRDAGARLRAEGLSCDLRGALTRTRSWKEAPDYALFELALACGVPSDPPGPEADLRVGQWVTRGVPLPAAAADPQWGPVLRRDVLGERSGLLGLGRPHGNRHDGTRYVGDPVGFPESAKDAKTLVTAQGTAGIVAEILDGHALSASGGGLPDLYAALRDTERFTLSGIPEGCGDAVRAVVDADPAEALAAGLRAGLLDELTLPAFADFGGLTPYNLLESGSDLIVSGSVRHTRGVSRGRVAVVHPDRLGPERELRDPFHGDGAACYAVVDGVVVETTHGGEHCPHDAGFFAEGGRHAQALSVQGVEREAVRFPGADRDATAHRLPRRTVELRDADGRAVGRYVVGASWMPGQSGSISSAPGSHRYAAGTEFVVPPGWWGRMRPRDEAGSHALRRVDGDAARRMLAAVGGGLAARIVETTDARPPRNPLPERRDRFADLTALLRPLLPGVTDERLRMGVTATVWTAVECRERALALTERLRLAPPGAGA</sequence>
<proteinExistence type="predicted"/>
<gene>
    <name evidence="3" type="ORF">EV190_12644</name>
</gene>
<feature type="region of interest" description="Disordered" evidence="1">
    <location>
        <begin position="298"/>
        <end position="322"/>
    </location>
</feature>
<dbReference type="InterPro" id="IPR025406">
    <property type="entry name" value="DUF4132"/>
</dbReference>
<feature type="domain" description="DUF4132" evidence="2">
    <location>
        <begin position="31"/>
        <end position="185"/>
    </location>
</feature>
<name>A0A4V3D716_9ACTN</name>
<dbReference type="AlphaFoldDB" id="A0A4V3D716"/>
<evidence type="ECO:0000259" key="2">
    <source>
        <dbReference type="Pfam" id="PF13569"/>
    </source>
</evidence>
<dbReference type="Proteomes" id="UP000295281">
    <property type="component" value="Unassembled WGS sequence"/>
</dbReference>
<keyword evidence="4" id="KW-1185">Reference proteome</keyword>
<accession>A0A4V3D716</accession>
<dbReference type="Pfam" id="PF13569">
    <property type="entry name" value="DUF4132"/>
    <property type="match status" value="1"/>
</dbReference>
<evidence type="ECO:0000256" key="1">
    <source>
        <dbReference type="SAM" id="MobiDB-lite"/>
    </source>
</evidence>
<protein>
    <submittedName>
        <fullName evidence="3">Uncharacterized protein DUF4132</fullName>
    </submittedName>
</protein>
<evidence type="ECO:0000313" key="3">
    <source>
        <dbReference type="EMBL" id="TDQ46137.1"/>
    </source>
</evidence>
<dbReference type="EMBL" id="SNYN01000026">
    <property type="protein sequence ID" value="TDQ46137.1"/>
    <property type="molecule type" value="Genomic_DNA"/>
</dbReference>
<comment type="caution">
    <text evidence="3">The sequence shown here is derived from an EMBL/GenBank/DDBJ whole genome shotgun (WGS) entry which is preliminary data.</text>
</comment>
<reference evidence="3 4" key="1">
    <citation type="submission" date="2019-03" db="EMBL/GenBank/DDBJ databases">
        <title>Genomic Encyclopedia of Type Strains, Phase IV (KMG-IV): sequencing the most valuable type-strain genomes for metagenomic binning, comparative biology and taxonomic classification.</title>
        <authorList>
            <person name="Goeker M."/>
        </authorList>
    </citation>
    <scope>NUCLEOTIDE SEQUENCE [LARGE SCALE GENOMIC DNA]</scope>
    <source>
        <strain evidence="3 4">DSM 46770</strain>
    </source>
</reference>
<organism evidence="3 4">
    <name type="scientific">Actinorugispora endophytica</name>
    <dbReference type="NCBI Taxonomy" id="1605990"/>
    <lineage>
        <taxon>Bacteria</taxon>
        <taxon>Bacillati</taxon>
        <taxon>Actinomycetota</taxon>
        <taxon>Actinomycetes</taxon>
        <taxon>Streptosporangiales</taxon>
        <taxon>Nocardiopsidaceae</taxon>
        <taxon>Actinorugispora</taxon>
    </lineage>
</organism>
<evidence type="ECO:0000313" key="4">
    <source>
        <dbReference type="Proteomes" id="UP000295281"/>
    </source>
</evidence>